<keyword evidence="2" id="KW-0245">EGF-like domain</keyword>
<organism evidence="5 6">
    <name type="scientific">Anopheles albimanus</name>
    <name type="common">New world malaria mosquito</name>
    <dbReference type="NCBI Taxonomy" id="7167"/>
    <lineage>
        <taxon>Eukaryota</taxon>
        <taxon>Metazoa</taxon>
        <taxon>Ecdysozoa</taxon>
        <taxon>Arthropoda</taxon>
        <taxon>Hexapoda</taxon>
        <taxon>Insecta</taxon>
        <taxon>Pterygota</taxon>
        <taxon>Neoptera</taxon>
        <taxon>Endopterygota</taxon>
        <taxon>Diptera</taxon>
        <taxon>Nematocera</taxon>
        <taxon>Culicoidea</taxon>
        <taxon>Culicidae</taxon>
        <taxon>Anophelinae</taxon>
        <taxon>Anopheles</taxon>
    </lineage>
</organism>
<dbReference type="PROSITE" id="PS50026">
    <property type="entry name" value="EGF_3"/>
    <property type="match status" value="1"/>
</dbReference>
<dbReference type="Gene3D" id="2.60.120.200">
    <property type="match status" value="3"/>
</dbReference>
<dbReference type="PANTHER" id="PTHR15036">
    <property type="entry name" value="PIKACHURIN-LIKE PROTEIN"/>
    <property type="match status" value="1"/>
</dbReference>
<evidence type="ECO:0000313" key="5">
    <source>
        <dbReference type="EnsemblMetazoa" id="AALB008711-PA"/>
    </source>
</evidence>
<dbReference type="EnsemblMetazoa" id="AALB008711-RA">
    <property type="protein sequence ID" value="AALB008711-PA"/>
    <property type="gene ID" value="AALB008711"/>
</dbReference>
<reference evidence="5" key="2">
    <citation type="submission" date="2022-08" db="UniProtKB">
        <authorList>
            <consortium name="EnsemblMetazoa"/>
        </authorList>
    </citation>
    <scope>IDENTIFICATION</scope>
    <source>
        <strain evidence="5">STECLA/ALBI9_A</strain>
    </source>
</reference>
<feature type="domain" description="Laminin G" evidence="3">
    <location>
        <begin position="464"/>
        <end position="573"/>
    </location>
</feature>
<reference evidence="5 6" key="1">
    <citation type="journal article" date="2017" name="G3 (Bethesda)">
        <title>The Physical Genome Mapping of Anopheles albimanus Corrected Scaffold Misassemblies and Identified Interarm Rearrangements in Genus Anopheles.</title>
        <authorList>
            <person name="Artemov G.N."/>
            <person name="Peery A.N."/>
            <person name="Jiang X."/>
            <person name="Tu Z."/>
            <person name="Stegniy V.N."/>
            <person name="Sharakhova M.V."/>
            <person name="Sharakhov I.V."/>
        </authorList>
    </citation>
    <scope>NUCLEOTIDE SEQUENCE [LARGE SCALE GENOMIC DNA]</scope>
    <source>
        <strain evidence="5 6">ALBI9_A</strain>
    </source>
</reference>
<dbReference type="Gene3D" id="2.10.25.10">
    <property type="entry name" value="Laminin"/>
    <property type="match status" value="1"/>
</dbReference>
<comment type="caution">
    <text evidence="2">Lacks conserved residue(s) required for the propagation of feature annotation.</text>
</comment>
<keyword evidence="6" id="KW-1185">Reference proteome</keyword>
<dbReference type="VEuPathDB" id="VectorBase:AALB20_029936"/>
<feature type="domain" description="Laminin G" evidence="3">
    <location>
        <begin position="235"/>
        <end position="417"/>
    </location>
</feature>
<dbReference type="CDD" id="cd00054">
    <property type="entry name" value="EGF_CA"/>
    <property type="match status" value="1"/>
</dbReference>
<evidence type="ECO:0000256" key="1">
    <source>
        <dbReference type="ARBA" id="ARBA00023157"/>
    </source>
</evidence>
<dbReference type="Proteomes" id="UP000069272">
    <property type="component" value="Chromosome 2R"/>
</dbReference>
<keyword evidence="1" id="KW-1015">Disulfide bond</keyword>
<evidence type="ECO:0000256" key="2">
    <source>
        <dbReference type="PROSITE-ProRule" id="PRU00076"/>
    </source>
</evidence>
<dbReference type="SUPFAM" id="SSF49899">
    <property type="entry name" value="Concanavalin A-like lectins/glucanases"/>
    <property type="match status" value="3"/>
</dbReference>
<feature type="domain" description="EGF-like" evidence="4">
    <location>
        <begin position="420"/>
        <end position="459"/>
    </location>
</feature>
<proteinExistence type="predicted"/>
<dbReference type="InterPro" id="IPR001791">
    <property type="entry name" value="Laminin_G"/>
</dbReference>
<dbReference type="VEuPathDB" id="VectorBase:AALB008711"/>
<protein>
    <recommendedName>
        <fullName evidence="7">Laminin G domain-containing protein</fullName>
    </recommendedName>
</protein>
<dbReference type="GO" id="GO:0016020">
    <property type="term" value="C:membrane"/>
    <property type="evidence" value="ECO:0007669"/>
    <property type="project" value="UniProtKB-SubCell"/>
</dbReference>
<dbReference type="PROSITE" id="PS50025">
    <property type="entry name" value="LAM_G_DOMAIN"/>
    <property type="match status" value="3"/>
</dbReference>
<name>A0A182FQ91_ANOAL</name>
<dbReference type="InterPro" id="IPR000742">
    <property type="entry name" value="EGF"/>
</dbReference>
<dbReference type="InterPro" id="IPR013320">
    <property type="entry name" value="ConA-like_dom_sf"/>
</dbReference>
<dbReference type="Pfam" id="PF02210">
    <property type="entry name" value="Laminin_G_2"/>
    <property type="match status" value="3"/>
</dbReference>
<dbReference type="STRING" id="7167.A0A182FQ91"/>
<feature type="domain" description="Laminin G" evidence="3">
    <location>
        <begin position="1"/>
        <end position="159"/>
    </location>
</feature>
<dbReference type="AlphaFoldDB" id="A0A182FQ91"/>
<evidence type="ECO:0000313" key="6">
    <source>
        <dbReference type="Proteomes" id="UP000069272"/>
    </source>
</evidence>
<dbReference type="SMART" id="SM00282">
    <property type="entry name" value="LamG"/>
    <property type="match status" value="3"/>
</dbReference>
<dbReference type="InterPro" id="IPR050372">
    <property type="entry name" value="Neurexin-related_CASP"/>
</dbReference>
<evidence type="ECO:0000259" key="4">
    <source>
        <dbReference type="PROSITE" id="PS50026"/>
    </source>
</evidence>
<dbReference type="CDD" id="cd00110">
    <property type="entry name" value="LamG"/>
    <property type="match status" value="3"/>
</dbReference>
<evidence type="ECO:0008006" key="7">
    <source>
        <dbReference type="Google" id="ProtNLM"/>
    </source>
</evidence>
<sequence>MHSVHHATRKGHGTDYLNLALRDGGVSLTMGLSNGKQEMHIKPSRVRFDDHQWHKVTVHRRIQEISSITSFCRLVAVVDDVYTDHSHIAGKFTMLSSSRVYVGGAVNPRALLGARVHNNFVGCLRKVEFSADTLRLNLIDLARTGSKLIQVAGRVDYTCPSGDPQDPVTFTTRESYLQSLELGALSHTTDQALHTAQGTQLHSATAVDSGFRHTVDPTSRHCAGQCSSSSSSSNSIIIVVGGGGRGLLPPWDASKQGILSFKFRTNEPNGLIILNTMTRVPKSNFFAVELLNGHIYIHMDLGTGAVKVRASRRRVDDGVWHELSVRRSGREGKVGVDGQWNDFRTPGDATQMQLDSPMYIGGIGPPYAEIFIPPAIWTATLRQGFVGCLRDLTLSGKPVDIAHIARQQDSGAIKPSCHVIANQCGGQVSPCQNGGQCTEGWNRPLCDCSATLFTGPTCGRESATLAFNGSQHMAIWIGGNQGSRTQTEELVIRFKTSRPAGLLLLTSAESSSSDRLEIGLVAGRVRANVRLGDREKNLLAGQGVLNDNNWHTVRFSRRASNLRLQVDGTQPVR</sequence>
<accession>A0A182FQ91</accession>
<dbReference type="PANTHER" id="PTHR15036:SF89">
    <property type="entry name" value="NEUREXIN 1, ISOFORM F"/>
    <property type="match status" value="1"/>
</dbReference>
<evidence type="ECO:0000259" key="3">
    <source>
        <dbReference type="PROSITE" id="PS50025"/>
    </source>
</evidence>